<organism evidence="1 2">
    <name type="scientific">Robertmurraya mangrovi</name>
    <dbReference type="NCBI Taxonomy" id="3098077"/>
    <lineage>
        <taxon>Bacteria</taxon>
        <taxon>Bacillati</taxon>
        <taxon>Bacillota</taxon>
        <taxon>Bacilli</taxon>
        <taxon>Bacillales</taxon>
        <taxon>Bacillaceae</taxon>
        <taxon>Robertmurraya</taxon>
    </lineage>
</organism>
<gene>
    <name evidence="1" type="ORF">SM124_11080</name>
</gene>
<sequence length="1063" mass="121217">MMEKYRMDENQYLVIEQFDQAKTFSSFLPGLAGLYGVPIWSFYVNRGQAMVSFGVQDKNHAITEFFPANQAYQRVSMNGFRTFIKKTAENGTTIIEPFASHGSTKGRTRNMFIKENELKIEEVNEQEGLKTLVTYFTLPNENFGALVRKVEIENISAKTMELEVLDGLPAIIPFGVDDAAYKAVGNTLKSWMDVFNLENGIPYYRVRSSTNDSAEVEEVSKGHFYLSFTEEGNLISPIVDAELIFGYNSSLSYPNEFEMKSIDELTGANPVTSNKVPCGFSGLGKELAQNEKISFYTLVGHVKDINIMNNKAAEIMTSGYMEQKYRESQSLVSEITEDIKTKTRSPLFDAYVNQSYLDNVLRGGYPVLLETDHEPFIYYVYSRKHGDLERDYNFFSLAPEFFSQGNGNFRDVNQNRRNDVFFHPETGDYNIKLFMSLIQADGYNPLVVKGASFEISKKQDWNWLEEMVTEATDADFVKNKLAGTYTPGDLLQTITDKGIQLEVSLPEFLKKVLSKSNQKIEAEFGEGYWMDHWTYNLDLIENYLKVFPDKKKQLLFEDTDYKYFHSPVFVLPRSEKYVLTDGKVRQYEAIVEEGHQTDSNWVKKPNGDYFTSNLYSKLFNLALIKFSTLDPYGMGVEMEANKPGWNDSMNGLPGLFGSAMSETLELKRVLEFVLATGQQVEGEVFLPTEVGSLLNSINNNLTQYETGQLNDFDYWNSVASAREQYREEVRNGFNGEEESFSILKITEFAKRMLEKTKLGITRATKIGDGLIPTYFYFEAVKWEKITDESGVEKKNKKGLPVVKVEEFDVSMLPHFLEGPARELKSADFTTAKSIYDHVRNSEIFDTKLKMYKTSTSLEEQTFEIGRARAFTPGWLERESIFMHMEFKYLLSVLKSGLYEEFFEDIKNVLPPFMDPEVYGRSILENSSFIASSVNPDESLHGQGFVARLSGTTAEFLSIWQYMMVGKEAFTVKESGLALKLQPVLPSWLFDANGEVHFKLLGHTDVTYHNPSGKNTFGPRGASTRKYVLQVDGSKVEIDGPWIQAPYAKDIRDGKIERIDVYLD</sequence>
<proteinExistence type="predicted"/>
<dbReference type="RefSeq" id="WP_322446749.1">
    <property type="nucleotide sequence ID" value="NZ_JAXOFX010000006.1"/>
</dbReference>
<dbReference type="Proteomes" id="UP001290455">
    <property type="component" value="Unassembled WGS sequence"/>
</dbReference>
<dbReference type="InterPro" id="IPR008928">
    <property type="entry name" value="6-hairpin_glycosidase_sf"/>
</dbReference>
<evidence type="ECO:0000313" key="1">
    <source>
        <dbReference type="EMBL" id="MDZ5472291.1"/>
    </source>
</evidence>
<protein>
    <submittedName>
        <fullName evidence="1">Cellobiose phosphorylase</fullName>
    </submittedName>
</protein>
<dbReference type="SUPFAM" id="SSF48208">
    <property type="entry name" value="Six-hairpin glycosidases"/>
    <property type="match status" value="1"/>
</dbReference>
<reference evidence="1 2" key="1">
    <citation type="submission" date="2023-11" db="EMBL/GenBank/DDBJ databases">
        <title>Bacillus jintuensis, isolated from a mudflat on the Beibu Gulf coast.</title>
        <authorList>
            <person name="Li M."/>
        </authorList>
    </citation>
    <scope>NUCLEOTIDE SEQUENCE [LARGE SCALE GENOMIC DNA]</scope>
    <source>
        <strain evidence="1 2">31A1R</strain>
    </source>
</reference>
<dbReference type="EMBL" id="JAXOFX010000006">
    <property type="protein sequence ID" value="MDZ5472291.1"/>
    <property type="molecule type" value="Genomic_DNA"/>
</dbReference>
<name>A0ABU5IYV0_9BACI</name>
<keyword evidence="2" id="KW-1185">Reference proteome</keyword>
<evidence type="ECO:0000313" key="2">
    <source>
        <dbReference type="Proteomes" id="UP001290455"/>
    </source>
</evidence>
<accession>A0ABU5IYV0</accession>
<comment type="caution">
    <text evidence="1">The sequence shown here is derived from an EMBL/GenBank/DDBJ whole genome shotgun (WGS) entry which is preliminary data.</text>
</comment>